<keyword evidence="4" id="KW-1185">Reference proteome</keyword>
<keyword evidence="1" id="KW-1133">Transmembrane helix</keyword>
<gene>
    <name evidence="3" type="ORF">GZA08_17185</name>
</gene>
<proteinExistence type="predicted"/>
<dbReference type="Proteomes" id="UP000474757">
    <property type="component" value="Unassembled WGS sequence"/>
</dbReference>
<name>A0A6B2JM91_9RHOB</name>
<protein>
    <submittedName>
        <fullName evidence="3">Uncharacterized protein</fullName>
    </submittedName>
</protein>
<keyword evidence="1" id="KW-0812">Transmembrane</keyword>
<feature type="chain" id="PRO_5025419402" evidence="2">
    <location>
        <begin position="21"/>
        <end position="70"/>
    </location>
</feature>
<dbReference type="EMBL" id="JAAGAB010000004">
    <property type="protein sequence ID" value="NDV02703.1"/>
    <property type="molecule type" value="Genomic_DNA"/>
</dbReference>
<sequence length="70" mass="6881">MTRLILAAAISAGLALPAMAQEVAPEAPPQVVEATAGFAGQTRPLLYMLAGAVALILVAASSDSSSDGGE</sequence>
<evidence type="ECO:0000256" key="1">
    <source>
        <dbReference type="SAM" id="Phobius"/>
    </source>
</evidence>
<comment type="caution">
    <text evidence="3">The sequence shown here is derived from an EMBL/GenBank/DDBJ whole genome shotgun (WGS) entry which is preliminary data.</text>
</comment>
<accession>A0A6B2JM91</accession>
<dbReference type="RefSeq" id="WP_163895900.1">
    <property type="nucleotide sequence ID" value="NZ_JAAFYS010000004.1"/>
</dbReference>
<dbReference type="AlphaFoldDB" id="A0A6B2JM91"/>
<organism evidence="3 4">
    <name type="scientific">Pseudoroseicyclus tamaricis</name>
    <dbReference type="NCBI Taxonomy" id="2705421"/>
    <lineage>
        <taxon>Bacteria</taxon>
        <taxon>Pseudomonadati</taxon>
        <taxon>Pseudomonadota</taxon>
        <taxon>Alphaproteobacteria</taxon>
        <taxon>Rhodobacterales</taxon>
        <taxon>Paracoccaceae</taxon>
        <taxon>Pseudoroseicyclus</taxon>
    </lineage>
</organism>
<reference evidence="3 4" key="1">
    <citation type="submission" date="2020-02" db="EMBL/GenBank/DDBJ databases">
        <title>Pseudoroseicyclus tamarix, sp. nov., isolated from offshore sediment of a Tamarix chinensis forest.</title>
        <authorList>
            <person name="Gai Y."/>
        </authorList>
    </citation>
    <scope>NUCLEOTIDE SEQUENCE [LARGE SCALE GENOMIC DNA]</scope>
    <source>
        <strain evidence="3 4">CLL3-39</strain>
    </source>
</reference>
<keyword evidence="1" id="KW-0472">Membrane</keyword>
<keyword evidence="2" id="KW-0732">Signal</keyword>
<feature type="transmembrane region" description="Helical" evidence="1">
    <location>
        <begin position="44"/>
        <end position="62"/>
    </location>
</feature>
<evidence type="ECO:0000256" key="2">
    <source>
        <dbReference type="SAM" id="SignalP"/>
    </source>
</evidence>
<feature type="signal peptide" evidence="2">
    <location>
        <begin position="1"/>
        <end position="20"/>
    </location>
</feature>
<evidence type="ECO:0000313" key="4">
    <source>
        <dbReference type="Proteomes" id="UP000474757"/>
    </source>
</evidence>
<evidence type="ECO:0000313" key="3">
    <source>
        <dbReference type="EMBL" id="NDV02703.1"/>
    </source>
</evidence>